<name>A0AAU8B3J0_9CAUD</name>
<sequence>MATDIIEGLKTREELIETVQLSYAPVSLAVQDQRKFDIAGAETIQFRQLDVEKESVVAEALTPGETEVAHIKAKEGTKKFYKVLRGAKIIQSTRNFGFNRIPELISKIVRLYSQMFDRFALYGKDGNNGIITTSDPNAITNDAVAVDMSAEGATEQKIMNAVLRTVSKLKRQVSSYTASTNVLVYVYGAKLLECLDTVTYNGMSIREAIERAWPQAAFIDVPGLVTEGAEEGFVAISQNLVTMNYTRIPTMDDSGYNRENKYFWADFEIGSVGIDVREEGALIKQPMTVTLPT</sequence>
<reference evidence="2" key="1">
    <citation type="submission" date="2024-03" db="EMBL/GenBank/DDBJ databases">
        <title>Diverse circular DNA viruses in blood, oral, and fecal samples of captive lemurs.</title>
        <authorList>
            <person name="Paietta E.N."/>
            <person name="Kraberger S."/>
            <person name="Lund M.C."/>
            <person name="Custer J.M."/>
            <person name="Vargas K.M."/>
            <person name="Ehmke E.E."/>
            <person name="Yoder A.D."/>
            <person name="Varsani A."/>
        </authorList>
    </citation>
    <scope>NUCLEOTIDE SEQUENCE</scope>
    <source>
        <strain evidence="1">Duke_21_2</strain>
        <strain evidence="2">Duke_25FS_5</strain>
    </source>
</reference>
<accession>A0AAU8B3J0</accession>
<dbReference type="EMBL" id="PP511642">
    <property type="protein sequence ID" value="XCD06160.1"/>
    <property type="molecule type" value="Genomic_DNA"/>
</dbReference>
<proteinExistence type="predicted"/>
<dbReference type="EMBL" id="PP511380">
    <property type="protein sequence ID" value="XCD03720.1"/>
    <property type="molecule type" value="Genomic_DNA"/>
</dbReference>
<evidence type="ECO:0000313" key="1">
    <source>
        <dbReference type="EMBL" id="XCD03720.1"/>
    </source>
</evidence>
<evidence type="ECO:0000313" key="2">
    <source>
        <dbReference type="EMBL" id="XCD06160.1"/>
    </source>
</evidence>
<protein>
    <submittedName>
        <fullName evidence="2">Capsid protein</fullName>
    </submittedName>
</protein>
<organism evidence="2">
    <name type="scientific">Dulem virus 29</name>
    <dbReference type="NCBI Taxonomy" id="3145747"/>
    <lineage>
        <taxon>Viruses</taxon>
        <taxon>Duplodnaviria</taxon>
        <taxon>Heunggongvirae</taxon>
        <taxon>Uroviricota</taxon>
        <taxon>Caudoviricetes</taxon>
    </lineage>
</organism>